<dbReference type="STRING" id="1095630.A0A2J6SXP1"/>
<evidence type="ECO:0000256" key="7">
    <source>
        <dbReference type="ARBA" id="ARBA00047943"/>
    </source>
</evidence>
<dbReference type="InterPro" id="IPR026669">
    <property type="entry name" value="Arsenite_MeTrfase-like"/>
</dbReference>
<evidence type="ECO:0000259" key="9">
    <source>
        <dbReference type="Pfam" id="PF13847"/>
    </source>
</evidence>
<evidence type="ECO:0000256" key="2">
    <source>
        <dbReference type="ARBA" id="ARBA00022691"/>
    </source>
</evidence>
<name>A0A2J6SXP1_9HELO</name>
<evidence type="ECO:0000313" key="11">
    <source>
        <dbReference type="Proteomes" id="UP000235371"/>
    </source>
</evidence>
<dbReference type="Pfam" id="PF13847">
    <property type="entry name" value="Methyltransf_31"/>
    <property type="match status" value="1"/>
</dbReference>
<evidence type="ECO:0000313" key="10">
    <source>
        <dbReference type="EMBL" id="PMD55521.1"/>
    </source>
</evidence>
<dbReference type="OrthoDB" id="66144at2759"/>
<dbReference type="PANTHER" id="PTHR43675">
    <property type="entry name" value="ARSENITE METHYLTRANSFERASE"/>
    <property type="match status" value="1"/>
</dbReference>
<dbReference type="InterPro" id="IPR029063">
    <property type="entry name" value="SAM-dependent_MTases_sf"/>
</dbReference>
<dbReference type="CDD" id="cd02440">
    <property type="entry name" value="AdoMet_MTases"/>
    <property type="match status" value="1"/>
</dbReference>
<accession>A0A2J6SXP1</accession>
<gene>
    <name evidence="10" type="ORF">K444DRAFT_596428</name>
</gene>
<organism evidence="10 11">
    <name type="scientific">Hyaloscypha bicolor E</name>
    <dbReference type="NCBI Taxonomy" id="1095630"/>
    <lineage>
        <taxon>Eukaryota</taxon>
        <taxon>Fungi</taxon>
        <taxon>Dikarya</taxon>
        <taxon>Ascomycota</taxon>
        <taxon>Pezizomycotina</taxon>
        <taxon>Leotiomycetes</taxon>
        <taxon>Helotiales</taxon>
        <taxon>Hyaloscyphaceae</taxon>
        <taxon>Hyaloscypha</taxon>
        <taxon>Hyaloscypha bicolor</taxon>
    </lineage>
</organism>
<dbReference type="AlphaFoldDB" id="A0A2J6SXP1"/>
<keyword evidence="10" id="KW-0489">Methyltransferase</keyword>
<dbReference type="GO" id="GO:0032259">
    <property type="term" value="P:methylation"/>
    <property type="evidence" value="ECO:0007669"/>
    <property type="project" value="UniProtKB-KW"/>
</dbReference>
<dbReference type="GO" id="GO:0030791">
    <property type="term" value="F:arsenite methyltransferase activity"/>
    <property type="evidence" value="ECO:0007669"/>
    <property type="project" value="UniProtKB-EC"/>
</dbReference>
<comment type="catalytic activity">
    <reaction evidence="7">
        <text>arsenic triglutathione + 2 [thioredoxin]-dithiol + 2 S-adenosyl-L-methionine + H2O = dimethylarsinous acid + 2 [thioredoxin]-disulfide + 3 glutathione + 2 S-adenosyl-L-homocysteine + 2 H(+)</text>
        <dbReference type="Rhea" id="RHEA:69464"/>
        <dbReference type="Rhea" id="RHEA-COMP:10698"/>
        <dbReference type="Rhea" id="RHEA-COMP:10700"/>
        <dbReference type="ChEBI" id="CHEBI:15377"/>
        <dbReference type="ChEBI" id="CHEBI:15378"/>
        <dbReference type="ChEBI" id="CHEBI:23808"/>
        <dbReference type="ChEBI" id="CHEBI:29950"/>
        <dbReference type="ChEBI" id="CHEBI:50058"/>
        <dbReference type="ChEBI" id="CHEBI:57856"/>
        <dbReference type="ChEBI" id="CHEBI:57925"/>
        <dbReference type="ChEBI" id="CHEBI:59789"/>
        <dbReference type="ChEBI" id="CHEBI:183640"/>
        <dbReference type="EC" id="2.1.1.137"/>
    </reaction>
</comment>
<evidence type="ECO:0000256" key="5">
    <source>
        <dbReference type="ARBA" id="ARBA00034545"/>
    </source>
</evidence>
<sequence>MSAITSRVVIDHYSALARENDTRNAEHIKKVAESFGYSAEDLAGIPEEANLGVSCGNPLAVAGLKAGETVIDLGSGAGFDVFQAARKVGPTGLSIGVDMSQDMLSRAEKNASKASITNVKFVLSPITKIPLESESANCIISNCVINLLQQDEKPVCFGEVYRLLKPGGRLAVSDILAKKEFTEELKRDMGLYVGCISGASLVSEYEGWLKEAGFEDVLIVDKKSDLNIYKERNKGGEESSCCGTADEKEPAASSCCVPSGSCRSTSAEKTKSEKEELAKRVANIDFNEWVSSFSIYAVKPVAST</sequence>
<dbReference type="InParanoid" id="A0A2J6SXP1"/>
<proteinExistence type="inferred from homology"/>
<evidence type="ECO:0000256" key="1">
    <source>
        <dbReference type="ARBA" id="ARBA00022679"/>
    </source>
</evidence>
<evidence type="ECO:0000256" key="3">
    <source>
        <dbReference type="ARBA" id="ARBA00034487"/>
    </source>
</evidence>
<reference evidence="10 11" key="1">
    <citation type="submission" date="2016-04" db="EMBL/GenBank/DDBJ databases">
        <title>A degradative enzymes factory behind the ericoid mycorrhizal symbiosis.</title>
        <authorList>
            <consortium name="DOE Joint Genome Institute"/>
            <person name="Martino E."/>
            <person name="Morin E."/>
            <person name="Grelet G."/>
            <person name="Kuo A."/>
            <person name="Kohler A."/>
            <person name="Daghino S."/>
            <person name="Barry K."/>
            <person name="Choi C."/>
            <person name="Cichocki N."/>
            <person name="Clum A."/>
            <person name="Copeland A."/>
            <person name="Hainaut M."/>
            <person name="Haridas S."/>
            <person name="Labutti K."/>
            <person name="Lindquist E."/>
            <person name="Lipzen A."/>
            <person name="Khouja H.-R."/>
            <person name="Murat C."/>
            <person name="Ohm R."/>
            <person name="Olson A."/>
            <person name="Spatafora J."/>
            <person name="Veneault-Fourrey C."/>
            <person name="Henrissat B."/>
            <person name="Grigoriev I."/>
            <person name="Martin F."/>
            <person name="Perotto S."/>
        </authorList>
    </citation>
    <scope>NUCLEOTIDE SEQUENCE [LARGE SCALE GENOMIC DNA]</scope>
    <source>
        <strain evidence="10 11">E</strain>
    </source>
</reference>
<comment type="similarity">
    <text evidence="3">Belongs to the methyltransferase superfamily. Arsenite methyltransferase family.</text>
</comment>
<dbReference type="EMBL" id="KZ613855">
    <property type="protein sequence ID" value="PMD55521.1"/>
    <property type="molecule type" value="Genomic_DNA"/>
</dbReference>
<evidence type="ECO:0000256" key="6">
    <source>
        <dbReference type="ARBA" id="ARBA00047941"/>
    </source>
</evidence>
<dbReference type="RefSeq" id="XP_024732425.1">
    <property type="nucleotide sequence ID" value="XM_024878429.1"/>
</dbReference>
<dbReference type="SUPFAM" id="SSF53335">
    <property type="entry name" value="S-adenosyl-L-methionine-dependent methyltransferases"/>
    <property type="match status" value="1"/>
</dbReference>
<evidence type="ECO:0000256" key="4">
    <source>
        <dbReference type="ARBA" id="ARBA00034521"/>
    </source>
</evidence>
<dbReference type="PANTHER" id="PTHR43675:SF8">
    <property type="entry name" value="ARSENITE METHYLTRANSFERASE"/>
    <property type="match status" value="1"/>
</dbReference>
<comment type="catalytic activity">
    <reaction evidence="6">
        <text>arsenic triglutathione + [thioredoxin]-dithiol + S-adenosyl-L-methionine + 2 H2O = methylarsonous acid + [thioredoxin]-disulfide + 3 glutathione + S-adenosyl-L-homocysteine + H(+)</text>
        <dbReference type="Rhea" id="RHEA:69460"/>
        <dbReference type="Rhea" id="RHEA-COMP:10698"/>
        <dbReference type="Rhea" id="RHEA-COMP:10700"/>
        <dbReference type="ChEBI" id="CHEBI:15377"/>
        <dbReference type="ChEBI" id="CHEBI:15378"/>
        <dbReference type="ChEBI" id="CHEBI:17826"/>
        <dbReference type="ChEBI" id="CHEBI:29950"/>
        <dbReference type="ChEBI" id="CHEBI:50058"/>
        <dbReference type="ChEBI" id="CHEBI:57856"/>
        <dbReference type="ChEBI" id="CHEBI:57925"/>
        <dbReference type="ChEBI" id="CHEBI:59789"/>
        <dbReference type="ChEBI" id="CHEBI:183640"/>
        <dbReference type="EC" id="2.1.1.137"/>
    </reaction>
</comment>
<dbReference type="EC" id="2.1.1.137" evidence="4"/>
<dbReference type="InterPro" id="IPR025714">
    <property type="entry name" value="Methyltranfer_dom"/>
</dbReference>
<comment type="catalytic activity">
    <reaction evidence="8">
        <text>arsenic triglutathione + 3 [thioredoxin]-dithiol + 3 S-adenosyl-L-methionine = trimethylarsine + 3 [thioredoxin]-disulfide + 3 glutathione + 3 S-adenosyl-L-homocysteine + 3 H(+)</text>
        <dbReference type="Rhea" id="RHEA:69432"/>
        <dbReference type="Rhea" id="RHEA-COMP:10698"/>
        <dbReference type="Rhea" id="RHEA-COMP:10700"/>
        <dbReference type="ChEBI" id="CHEBI:15378"/>
        <dbReference type="ChEBI" id="CHEBI:27130"/>
        <dbReference type="ChEBI" id="CHEBI:29950"/>
        <dbReference type="ChEBI" id="CHEBI:50058"/>
        <dbReference type="ChEBI" id="CHEBI:57856"/>
        <dbReference type="ChEBI" id="CHEBI:57925"/>
        <dbReference type="ChEBI" id="CHEBI:59789"/>
        <dbReference type="ChEBI" id="CHEBI:183640"/>
        <dbReference type="EC" id="2.1.1.137"/>
    </reaction>
</comment>
<keyword evidence="11" id="KW-1185">Reference proteome</keyword>
<keyword evidence="1 10" id="KW-0808">Transferase</keyword>
<dbReference type="Gene3D" id="3.40.50.150">
    <property type="entry name" value="Vaccinia Virus protein VP39"/>
    <property type="match status" value="1"/>
</dbReference>
<dbReference type="GeneID" id="36586506"/>
<keyword evidence="2" id="KW-0949">S-adenosyl-L-methionine</keyword>
<protein>
    <recommendedName>
        <fullName evidence="5">Arsenite methyltransferase</fullName>
        <ecNumber evidence="4">2.1.1.137</ecNumber>
    </recommendedName>
</protein>
<dbReference type="Proteomes" id="UP000235371">
    <property type="component" value="Unassembled WGS sequence"/>
</dbReference>
<evidence type="ECO:0000256" key="8">
    <source>
        <dbReference type="ARBA" id="ARBA00048428"/>
    </source>
</evidence>
<feature type="domain" description="Methyltransferase" evidence="9">
    <location>
        <begin position="65"/>
        <end position="213"/>
    </location>
</feature>